<evidence type="ECO:0000313" key="1">
    <source>
        <dbReference type="EnsemblPlants" id="AVESA.00010b.r2.6CG1141970.1.CDS"/>
    </source>
</evidence>
<accession>A0ACD5ZEG4</accession>
<sequence length="375" mass="39951">MARVRVANDKVLMELVVAVLIMCGCGLVVTPAAAGSLVPALYVFGDSTMDVGNNGPLPLPYGIDFPHHSTPTGRASNGYNVADSISRLLGFDMSPPAYLSLTPQTSREILRGLGGVNYACRGSGILDETGNKSNSLLTMTQQVEFFAATKSNMTEEYAGSKGSVAIDTLLSQSLFLISTGGNDMVEFILKPGQVSIFYAQLLSSYTKHVQTLYSLGARRFGILDVPPIGCVPAIRAMSPTGECVGLANALAKGFNYLLGVRMARLAADPEWSEMTYSIGSSYNLVTNFTADPEAAGFRDVATACCGDGRFGVERWCQANSTVCENRNDHLYWDGLHSSQATADKGAAIIFATPVEFGFAAPVNFKQLISSTHALF</sequence>
<reference evidence="1" key="1">
    <citation type="submission" date="2021-05" db="EMBL/GenBank/DDBJ databases">
        <authorList>
            <person name="Scholz U."/>
            <person name="Mascher M."/>
            <person name="Fiebig A."/>
        </authorList>
    </citation>
    <scope>NUCLEOTIDE SEQUENCE [LARGE SCALE GENOMIC DNA]</scope>
</reference>
<evidence type="ECO:0000313" key="2">
    <source>
        <dbReference type="Proteomes" id="UP001732700"/>
    </source>
</evidence>
<name>A0ACD5ZEG4_AVESA</name>
<dbReference type="EnsemblPlants" id="AVESA.00010b.r2.6CG1141970.1">
    <property type="protein sequence ID" value="AVESA.00010b.r2.6CG1141970.1.CDS"/>
    <property type="gene ID" value="AVESA.00010b.r2.6CG1141970"/>
</dbReference>
<reference evidence="1" key="2">
    <citation type="submission" date="2025-09" db="UniProtKB">
        <authorList>
            <consortium name="EnsemblPlants"/>
        </authorList>
    </citation>
    <scope>IDENTIFICATION</scope>
</reference>
<protein>
    <submittedName>
        <fullName evidence="1">Uncharacterized protein</fullName>
    </submittedName>
</protein>
<organism evidence="1 2">
    <name type="scientific">Avena sativa</name>
    <name type="common">Oat</name>
    <dbReference type="NCBI Taxonomy" id="4498"/>
    <lineage>
        <taxon>Eukaryota</taxon>
        <taxon>Viridiplantae</taxon>
        <taxon>Streptophyta</taxon>
        <taxon>Embryophyta</taxon>
        <taxon>Tracheophyta</taxon>
        <taxon>Spermatophyta</taxon>
        <taxon>Magnoliopsida</taxon>
        <taxon>Liliopsida</taxon>
        <taxon>Poales</taxon>
        <taxon>Poaceae</taxon>
        <taxon>BOP clade</taxon>
        <taxon>Pooideae</taxon>
        <taxon>Poodae</taxon>
        <taxon>Poeae</taxon>
        <taxon>Poeae Chloroplast Group 1 (Aveneae type)</taxon>
        <taxon>Aveninae</taxon>
        <taxon>Avena</taxon>
    </lineage>
</organism>
<proteinExistence type="predicted"/>
<dbReference type="Proteomes" id="UP001732700">
    <property type="component" value="Chromosome 6C"/>
</dbReference>
<keyword evidence="2" id="KW-1185">Reference proteome</keyword>